<evidence type="ECO:0000256" key="3">
    <source>
        <dbReference type="ARBA" id="ARBA00022777"/>
    </source>
</evidence>
<dbReference type="OrthoDB" id="10261027at2759"/>
<dbReference type="PANTHER" id="PTHR44329:SF288">
    <property type="entry name" value="MITOGEN-ACTIVATED PROTEIN KINASE KINASE KINASE 20"/>
    <property type="match status" value="1"/>
</dbReference>
<keyword evidence="7" id="KW-1185">Reference proteome</keyword>
<dbReference type="PRINTS" id="PR00109">
    <property type="entry name" value="TYRKINASE"/>
</dbReference>
<protein>
    <submittedName>
        <fullName evidence="6">Kinase-like domain-containing protein</fullName>
    </submittedName>
</protein>
<dbReference type="EMBL" id="QKWP01000078">
    <property type="protein sequence ID" value="RIB28067.1"/>
    <property type="molecule type" value="Genomic_DNA"/>
</dbReference>
<feature type="domain" description="Protein kinase" evidence="5">
    <location>
        <begin position="1"/>
        <end position="237"/>
    </location>
</feature>
<evidence type="ECO:0000256" key="2">
    <source>
        <dbReference type="ARBA" id="ARBA00022741"/>
    </source>
</evidence>
<dbReference type="InterPro" id="IPR001245">
    <property type="entry name" value="Ser-Thr/Tyr_kinase_cat_dom"/>
</dbReference>
<keyword evidence="2" id="KW-0547">Nucleotide-binding</keyword>
<gene>
    <name evidence="6" type="ORF">C2G38_1611806</name>
</gene>
<proteinExistence type="predicted"/>
<evidence type="ECO:0000256" key="1">
    <source>
        <dbReference type="ARBA" id="ARBA00022679"/>
    </source>
</evidence>
<dbReference type="InterPro" id="IPR000719">
    <property type="entry name" value="Prot_kinase_dom"/>
</dbReference>
<reference evidence="6 7" key="1">
    <citation type="submission" date="2018-06" db="EMBL/GenBank/DDBJ databases">
        <title>Comparative genomics reveals the genomic features of Rhizophagus irregularis, R. cerebriforme, R. diaphanum and Gigaspora rosea, and their symbiotic lifestyle signature.</title>
        <authorList>
            <person name="Morin E."/>
            <person name="San Clemente H."/>
            <person name="Chen E.C.H."/>
            <person name="De La Providencia I."/>
            <person name="Hainaut M."/>
            <person name="Kuo A."/>
            <person name="Kohler A."/>
            <person name="Murat C."/>
            <person name="Tang N."/>
            <person name="Roy S."/>
            <person name="Loubradou J."/>
            <person name="Henrissat B."/>
            <person name="Grigoriev I.V."/>
            <person name="Corradi N."/>
            <person name="Roux C."/>
            <person name="Martin F.M."/>
        </authorList>
    </citation>
    <scope>NUCLEOTIDE SEQUENCE [LARGE SCALE GENOMIC DNA]</scope>
    <source>
        <strain evidence="6 7">DAOM 194757</strain>
    </source>
</reference>
<dbReference type="Gene3D" id="1.10.510.10">
    <property type="entry name" value="Transferase(Phosphotransferase) domain 1"/>
    <property type="match status" value="1"/>
</dbReference>
<evidence type="ECO:0000259" key="5">
    <source>
        <dbReference type="PROSITE" id="PS50011"/>
    </source>
</evidence>
<evidence type="ECO:0000256" key="4">
    <source>
        <dbReference type="ARBA" id="ARBA00022840"/>
    </source>
</evidence>
<accession>A0A397W3B6</accession>
<dbReference type="STRING" id="44941.A0A397W3B6"/>
<dbReference type="GO" id="GO:0004674">
    <property type="term" value="F:protein serine/threonine kinase activity"/>
    <property type="evidence" value="ECO:0007669"/>
    <property type="project" value="TreeGrafter"/>
</dbReference>
<dbReference type="PANTHER" id="PTHR44329">
    <property type="entry name" value="SERINE/THREONINE-PROTEIN KINASE TNNI3K-RELATED"/>
    <property type="match status" value="1"/>
</dbReference>
<organism evidence="6 7">
    <name type="scientific">Gigaspora rosea</name>
    <dbReference type="NCBI Taxonomy" id="44941"/>
    <lineage>
        <taxon>Eukaryota</taxon>
        <taxon>Fungi</taxon>
        <taxon>Fungi incertae sedis</taxon>
        <taxon>Mucoromycota</taxon>
        <taxon>Glomeromycotina</taxon>
        <taxon>Glomeromycetes</taxon>
        <taxon>Diversisporales</taxon>
        <taxon>Gigasporaceae</taxon>
        <taxon>Gigaspora</taxon>
    </lineage>
</organism>
<sequence length="250" mass="28329">MIHKIKILDDVNHQNVIKFFGTSRNHETGNFMIILQYANNGNLRDHLKKKQIEGIYKISCAEVFRIAKQIVSGLKYLHDKNIIHRDLHSKNILIIDDDKVLIADFGIAKSLNDSSTLSSRIAGMSPYIDCQCIKHIKGAPDKESDIYSLGVLFWELTSGVPPFNKLPMAAAIIEISKGRREETVENTPPDYADLYKNCWSSHSAERPTLEYSLSVLEKLSKEIIDEIITNNVEHDYLYNGPNTSKGTIKL</sequence>
<dbReference type="PROSITE" id="PS50011">
    <property type="entry name" value="PROTEIN_KINASE_DOM"/>
    <property type="match status" value="1"/>
</dbReference>
<keyword evidence="3 6" id="KW-0418">Kinase</keyword>
<keyword evidence="4" id="KW-0067">ATP-binding</keyword>
<dbReference type="Pfam" id="PF07714">
    <property type="entry name" value="PK_Tyr_Ser-Thr"/>
    <property type="match status" value="1"/>
</dbReference>
<evidence type="ECO:0000313" key="6">
    <source>
        <dbReference type="EMBL" id="RIB28067.1"/>
    </source>
</evidence>
<dbReference type="PIRSF" id="PIRSF000654">
    <property type="entry name" value="Integrin-linked_kinase"/>
    <property type="match status" value="1"/>
</dbReference>
<dbReference type="SUPFAM" id="SSF56112">
    <property type="entry name" value="Protein kinase-like (PK-like)"/>
    <property type="match status" value="1"/>
</dbReference>
<evidence type="ECO:0000313" key="7">
    <source>
        <dbReference type="Proteomes" id="UP000266673"/>
    </source>
</evidence>
<dbReference type="Proteomes" id="UP000266673">
    <property type="component" value="Unassembled WGS sequence"/>
</dbReference>
<keyword evidence="1" id="KW-0808">Transferase</keyword>
<dbReference type="InterPro" id="IPR051681">
    <property type="entry name" value="Ser/Thr_Kinases-Pseudokinases"/>
</dbReference>
<comment type="caution">
    <text evidence="6">The sequence shown here is derived from an EMBL/GenBank/DDBJ whole genome shotgun (WGS) entry which is preliminary data.</text>
</comment>
<dbReference type="GO" id="GO:0005524">
    <property type="term" value="F:ATP binding"/>
    <property type="evidence" value="ECO:0007669"/>
    <property type="project" value="UniProtKB-KW"/>
</dbReference>
<dbReference type="AlphaFoldDB" id="A0A397W3B6"/>
<dbReference type="InterPro" id="IPR011009">
    <property type="entry name" value="Kinase-like_dom_sf"/>
</dbReference>
<name>A0A397W3B6_9GLOM</name>